<keyword evidence="1" id="KW-0862">Zinc</keyword>
<feature type="compositionally biased region" description="Basic and acidic residues" evidence="2">
    <location>
        <begin position="512"/>
        <end position="524"/>
    </location>
</feature>
<dbReference type="InterPro" id="IPR013087">
    <property type="entry name" value="Znf_C2H2_type"/>
</dbReference>
<dbReference type="AlphaFoldDB" id="W9W715"/>
<organism evidence="4 5">
    <name type="scientific">Cladophialophora yegresii CBS 114405</name>
    <dbReference type="NCBI Taxonomy" id="1182544"/>
    <lineage>
        <taxon>Eukaryota</taxon>
        <taxon>Fungi</taxon>
        <taxon>Dikarya</taxon>
        <taxon>Ascomycota</taxon>
        <taxon>Pezizomycotina</taxon>
        <taxon>Eurotiomycetes</taxon>
        <taxon>Chaetothyriomycetidae</taxon>
        <taxon>Chaetothyriales</taxon>
        <taxon>Herpotrichiellaceae</taxon>
        <taxon>Cladophialophora</taxon>
    </lineage>
</organism>
<keyword evidence="5" id="KW-1185">Reference proteome</keyword>
<feature type="compositionally biased region" description="Polar residues" evidence="2">
    <location>
        <begin position="736"/>
        <end position="766"/>
    </location>
</feature>
<evidence type="ECO:0000256" key="2">
    <source>
        <dbReference type="SAM" id="MobiDB-lite"/>
    </source>
</evidence>
<dbReference type="VEuPathDB" id="FungiDB:A1O7_00113"/>
<accession>W9W715</accession>
<gene>
    <name evidence="4" type="ORF">A1O7_00113</name>
</gene>
<feature type="domain" description="C2H2-type" evidence="3">
    <location>
        <begin position="114"/>
        <end position="143"/>
    </location>
</feature>
<dbReference type="OrthoDB" id="4161600at2759"/>
<feature type="region of interest" description="Disordered" evidence="2">
    <location>
        <begin position="470"/>
        <end position="562"/>
    </location>
</feature>
<dbReference type="HOGENOM" id="CLU_346815_0_0_1"/>
<feature type="compositionally biased region" description="Low complexity" evidence="2">
    <location>
        <begin position="208"/>
        <end position="219"/>
    </location>
</feature>
<evidence type="ECO:0000313" key="5">
    <source>
        <dbReference type="Proteomes" id="UP000019473"/>
    </source>
</evidence>
<feature type="compositionally biased region" description="Low complexity" evidence="2">
    <location>
        <begin position="472"/>
        <end position="483"/>
    </location>
</feature>
<reference evidence="4 5" key="1">
    <citation type="submission" date="2013-03" db="EMBL/GenBank/DDBJ databases">
        <title>The Genome Sequence of Cladophialophora yegresii CBS 114405.</title>
        <authorList>
            <consortium name="The Broad Institute Genomics Platform"/>
            <person name="Cuomo C."/>
            <person name="de Hoog S."/>
            <person name="Gorbushina A."/>
            <person name="Walker B."/>
            <person name="Young S.K."/>
            <person name="Zeng Q."/>
            <person name="Gargeya S."/>
            <person name="Fitzgerald M."/>
            <person name="Haas B."/>
            <person name="Abouelleil A."/>
            <person name="Allen A.W."/>
            <person name="Alvarado L."/>
            <person name="Arachchi H.M."/>
            <person name="Berlin A.M."/>
            <person name="Chapman S.B."/>
            <person name="Gainer-Dewar J."/>
            <person name="Goldberg J."/>
            <person name="Griggs A."/>
            <person name="Gujja S."/>
            <person name="Hansen M."/>
            <person name="Howarth C."/>
            <person name="Imamovic A."/>
            <person name="Ireland A."/>
            <person name="Larimer J."/>
            <person name="McCowan C."/>
            <person name="Murphy C."/>
            <person name="Pearson M."/>
            <person name="Poon T.W."/>
            <person name="Priest M."/>
            <person name="Roberts A."/>
            <person name="Saif S."/>
            <person name="Shea T."/>
            <person name="Sisk P."/>
            <person name="Sykes S."/>
            <person name="Wortman J."/>
            <person name="Nusbaum C."/>
            <person name="Birren B."/>
        </authorList>
    </citation>
    <scope>NUCLEOTIDE SEQUENCE [LARGE SCALE GENOMIC DNA]</scope>
    <source>
        <strain evidence="4 5">CBS 114405</strain>
    </source>
</reference>
<dbReference type="Proteomes" id="UP000019473">
    <property type="component" value="Unassembled WGS sequence"/>
</dbReference>
<dbReference type="GO" id="GO:0008270">
    <property type="term" value="F:zinc ion binding"/>
    <property type="evidence" value="ECO:0007669"/>
    <property type="project" value="UniProtKB-KW"/>
</dbReference>
<sequence>MEDLWQPPLTQSGQSMDDDLLTTPFFDSRPFRETHQDNSANDHWTSLLLSVETDEQKESKGLSPAQRLCSPTLDLTPVSREEKKGILVGSRHKSVKPIVVNTAPNGSLFYCPSFKCNRSYNGKGYHRRGDCANHMRSHHPELPQHDFFASLKTIPRHGPELQKRRQYPWTLPLDLEQPSSEVDCGPSLAGSGGSAECSSSSSIPSLTYSASTSSLAQSSRRARAPNSRERAFGPHVSSCRLIKKRGTSCSSQTDNEEPEQEAIGATNPRYVAQASNSGYEPPNGETLLVDKDVHDFDFLALATSSPLPSSHQHFPRRTQFTDTKSTAPWRWQDDLRSAHMALKPPTGELVNDLSKIFVLTERASPQTQYSAPPAKEYEDRAEASAIGSEDVNEDDGLEELSVEEEVAACFGSKSARFAANAFEKIASDNFASLLRVGSGFRQCPSGTNSSPDSSTDDFAILLRVGDVFRQCPSGTNSSPGSSTEAHLPTPAKTSSSPGSDKRKTPPGGADGDQGKDQSGKDGGDGGRPFKKRKGDPEAQAQAKLRWDCPFDRTPSGVASSPPGCAETGLQLNDLWIHLKRIHLGCSDCGQKFSGELDASRHYHDRFRASICIPDANRVIGPHIGYDDFLQMEKAYEERDRRDLQKTWAQWWRLIHKTPSPEHIPPSGVHQGTISFPSAVLPQLRTWVNGEWQGLAAEGKVPYLTRKQYQELGSLIEKAIRLFGCTHEVRQRRTKKPAQSVQMIPTPDSASANTAIPPSGTSGTTPSAEVCAHRDGEDDLAGPFAGYPFEPQSLMFFVDDFTDFYQGIPGASPQT</sequence>
<feature type="region of interest" description="Disordered" evidence="2">
    <location>
        <begin position="733"/>
        <end position="769"/>
    </location>
</feature>
<dbReference type="PROSITE" id="PS50157">
    <property type="entry name" value="ZINC_FINGER_C2H2_2"/>
    <property type="match status" value="1"/>
</dbReference>
<proteinExistence type="predicted"/>
<dbReference type="EMBL" id="AMGW01000001">
    <property type="protein sequence ID" value="EXJ63778.1"/>
    <property type="molecule type" value="Genomic_DNA"/>
</dbReference>
<keyword evidence="1" id="KW-0863">Zinc-finger</keyword>
<evidence type="ECO:0000259" key="3">
    <source>
        <dbReference type="PROSITE" id="PS50157"/>
    </source>
</evidence>
<evidence type="ECO:0000256" key="1">
    <source>
        <dbReference type="PROSITE-ProRule" id="PRU00042"/>
    </source>
</evidence>
<dbReference type="GeneID" id="19174730"/>
<feature type="region of interest" description="Disordered" evidence="2">
    <location>
        <begin position="1"/>
        <end position="39"/>
    </location>
</feature>
<comment type="caution">
    <text evidence="4">The sequence shown here is derived from an EMBL/GenBank/DDBJ whole genome shotgun (WGS) entry which is preliminary data.</text>
</comment>
<evidence type="ECO:0000313" key="4">
    <source>
        <dbReference type="EMBL" id="EXJ63778.1"/>
    </source>
</evidence>
<keyword evidence="1" id="KW-0479">Metal-binding</keyword>
<dbReference type="RefSeq" id="XP_007752345.1">
    <property type="nucleotide sequence ID" value="XM_007754155.1"/>
</dbReference>
<name>W9W715_9EURO</name>
<protein>
    <recommendedName>
        <fullName evidence="3">C2H2-type domain-containing protein</fullName>
    </recommendedName>
</protein>
<feature type="region of interest" description="Disordered" evidence="2">
    <location>
        <begin position="208"/>
        <end position="267"/>
    </location>
</feature>